<dbReference type="Gene3D" id="3.10.100.10">
    <property type="entry name" value="Mannose-Binding Protein A, subunit A"/>
    <property type="match status" value="1"/>
</dbReference>
<dbReference type="Proteomes" id="UP000005408">
    <property type="component" value="Unassembled WGS sequence"/>
</dbReference>
<organism evidence="1 2">
    <name type="scientific">Magallana gigas</name>
    <name type="common">Pacific oyster</name>
    <name type="synonym">Crassostrea gigas</name>
    <dbReference type="NCBI Taxonomy" id="29159"/>
    <lineage>
        <taxon>Eukaryota</taxon>
        <taxon>Metazoa</taxon>
        <taxon>Spiralia</taxon>
        <taxon>Lophotrochozoa</taxon>
        <taxon>Mollusca</taxon>
        <taxon>Bivalvia</taxon>
        <taxon>Autobranchia</taxon>
        <taxon>Pteriomorphia</taxon>
        <taxon>Ostreida</taxon>
        <taxon>Ostreoidea</taxon>
        <taxon>Ostreidae</taxon>
        <taxon>Magallana</taxon>
    </lineage>
</organism>
<evidence type="ECO:0000313" key="1">
    <source>
        <dbReference type="EnsemblMetazoa" id="G8037.1:cds"/>
    </source>
</evidence>
<protein>
    <recommendedName>
        <fullName evidence="3">C-type lectin domain-containing protein</fullName>
    </recommendedName>
</protein>
<evidence type="ECO:0000313" key="2">
    <source>
        <dbReference type="Proteomes" id="UP000005408"/>
    </source>
</evidence>
<reference evidence="1" key="1">
    <citation type="submission" date="2022-08" db="UniProtKB">
        <authorList>
            <consortium name="EnsemblMetazoa"/>
        </authorList>
    </citation>
    <scope>IDENTIFICATION</scope>
    <source>
        <strain evidence="1">05x7-T-G4-1.051#20</strain>
    </source>
</reference>
<accession>A0A8W8NXU1</accession>
<dbReference type="EnsemblMetazoa" id="G8037.1">
    <property type="protein sequence ID" value="G8037.1:cds"/>
    <property type="gene ID" value="G8037"/>
</dbReference>
<name>A0A8W8NXU1_MAGGI</name>
<proteinExistence type="predicted"/>
<dbReference type="AlphaFoldDB" id="A0A8W8NXU1"/>
<sequence length="168" mass="19149">MISYNESTDTCMCCNDITGSDLIGADWNSFVLVPWSTGCTTYQLTSHQICLMYFPVPARYSTAKTLCQAGGGNLFKIDSQEKFDLFEDYHVPIADGALIEVWIQGEKTGDQWRFDDGTLIPHVCPLVTENKPDEIHLRARGRTGFDCRDAEESVLYHYTCEYQRWNSH</sequence>
<evidence type="ECO:0008006" key="3">
    <source>
        <dbReference type="Google" id="ProtNLM"/>
    </source>
</evidence>
<keyword evidence="2" id="KW-1185">Reference proteome</keyword>
<dbReference type="InterPro" id="IPR016187">
    <property type="entry name" value="CTDL_fold"/>
</dbReference>
<dbReference type="InterPro" id="IPR016186">
    <property type="entry name" value="C-type_lectin-like/link_sf"/>
</dbReference>
<dbReference type="CDD" id="cd00037">
    <property type="entry name" value="CLECT"/>
    <property type="match status" value="1"/>
</dbReference>
<dbReference type="SUPFAM" id="SSF56436">
    <property type="entry name" value="C-type lectin-like"/>
    <property type="match status" value="1"/>
</dbReference>